<feature type="non-terminal residue" evidence="1">
    <location>
        <position position="1"/>
    </location>
</feature>
<dbReference type="AlphaFoldDB" id="A0A6J4NL11"/>
<evidence type="ECO:0000313" key="1">
    <source>
        <dbReference type="EMBL" id="CAA9390441.1"/>
    </source>
</evidence>
<gene>
    <name evidence="1" type="ORF">AVDCRST_MAG51-360</name>
</gene>
<reference evidence="1" key="1">
    <citation type="submission" date="2020-02" db="EMBL/GenBank/DDBJ databases">
        <authorList>
            <person name="Meier V. D."/>
        </authorList>
    </citation>
    <scope>NUCLEOTIDE SEQUENCE</scope>
    <source>
        <strain evidence="1">AVDCRST_MAG51</strain>
    </source>
</reference>
<proteinExistence type="predicted"/>
<dbReference type="EMBL" id="CADCUX010000091">
    <property type="protein sequence ID" value="CAA9390441.1"/>
    <property type="molecule type" value="Genomic_DNA"/>
</dbReference>
<organism evidence="1">
    <name type="scientific">uncultured Ramlibacter sp</name>
    <dbReference type="NCBI Taxonomy" id="260755"/>
    <lineage>
        <taxon>Bacteria</taxon>
        <taxon>Pseudomonadati</taxon>
        <taxon>Pseudomonadota</taxon>
        <taxon>Betaproteobacteria</taxon>
        <taxon>Burkholderiales</taxon>
        <taxon>Comamonadaceae</taxon>
        <taxon>Ramlibacter</taxon>
        <taxon>environmental samples</taxon>
    </lineage>
</organism>
<name>A0A6J4NL11_9BURK</name>
<feature type="non-terminal residue" evidence="1">
    <location>
        <position position="47"/>
    </location>
</feature>
<sequence length="47" mass="4814">CASARSACSPLSLRPCAAIQHGLHPIAAAGCRIKSGMTTSMNHHRAA</sequence>
<accession>A0A6J4NL11</accession>
<protein>
    <submittedName>
        <fullName evidence="1">Uncharacterized protein</fullName>
    </submittedName>
</protein>